<dbReference type="Pfam" id="PF08881">
    <property type="entry name" value="CVNH"/>
    <property type="match status" value="1"/>
</dbReference>
<dbReference type="SMART" id="SM01111">
    <property type="entry name" value="CVNH"/>
    <property type="match status" value="1"/>
</dbReference>
<accession>A0A9Q5WBB4</accession>
<dbReference type="Gene3D" id="2.30.60.10">
    <property type="entry name" value="Cyanovirin-N"/>
    <property type="match status" value="1"/>
</dbReference>
<comment type="caution">
    <text evidence="2">The sequence shown here is derived from an EMBL/GenBank/DDBJ whole genome shotgun (WGS) entry which is preliminary data.</text>
</comment>
<dbReference type="AlphaFoldDB" id="A0A9Q5WBB4"/>
<dbReference type="Proteomes" id="UP000190056">
    <property type="component" value="Unassembled WGS sequence"/>
</dbReference>
<evidence type="ECO:0000259" key="1">
    <source>
        <dbReference type="SMART" id="SM01111"/>
    </source>
</evidence>
<protein>
    <submittedName>
        <fullName evidence="2">Cyanovirin</fullName>
    </submittedName>
</protein>
<feature type="domain" description="Cyanovirin-N" evidence="1">
    <location>
        <begin position="34"/>
        <end position="145"/>
    </location>
</feature>
<evidence type="ECO:0000313" key="3">
    <source>
        <dbReference type="Proteomes" id="UP000190056"/>
    </source>
</evidence>
<dbReference type="InterPro" id="IPR036673">
    <property type="entry name" value="Cyanovirin-N_sf"/>
</dbReference>
<organism evidence="2 3">
    <name type="scientific">Cylindrospermopsis raciborskii CENA302</name>
    <dbReference type="NCBI Taxonomy" id="1170768"/>
    <lineage>
        <taxon>Bacteria</taxon>
        <taxon>Bacillati</taxon>
        <taxon>Cyanobacteriota</taxon>
        <taxon>Cyanophyceae</taxon>
        <taxon>Nostocales</taxon>
        <taxon>Aphanizomenonaceae</taxon>
        <taxon>Cylindrospermopsis</taxon>
    </lineage>
</organism>
<dbReference type="SMR" id="A0A9Q5WBB4"/>
<dbReference type="SUPFAM" id="SSF51322">
    <property type="entry name" value="Cyanovirin-N"/>
    <property type="match status" value="1"/>
</dbReference>
<name>A0A9Q5WBB4_9CYAN</name>
<proteinExistence type="predicted"/>
<evidence type="ECO:0000313" key="2">
    <source>
        <dbReference type="EMBL" id="OPH11051.1"/>
    </source>
</evidence>
<dbReference type="RefSeq" id="WP_071249458.1">
    <property type="nucleotide sequence ID" value="NZ_MTPU01000013.1"/>
</dbReference>
<dbReference type="InterPro" id="IPR011058">
    <property type="entry name" value="Cyanovirin-N"/>
</dbReference>
<dbReference type="EMBL" id="MTPU01000013">
    <property type="protein sequence ID" value="OPH11051.1"/>
    <property type="molecule type" value="Genomic_DNA"/>
</dbReference>
<sequence>MKKLNTLLKAVFAVLFAGLVSLNVVVDRAMAIGGFSQNCQDIVLEGPFLSATCKKEDGYTLQNTSIYLDRYIGNLDGTLSWGYYSFSDTCEAVRLGQSLSNRHYTLKAQCKKEGFDIDDNYISTEIDTEIDLDAHIGNIDGELTFED</sequence>
<gene>
    <name evidence="2" type="ORF">CENA302_02835</name>
</gene>
<reference evidence="2 3" key="1">
    <citation type="submission" date="2017-01" db="EMBL/GenBank/DDBJ databases">
        <authorList>
            <person name="Abreu V.A."/>
            <person name="Popin R.V."/>
            <person name="Rigonato J."/>
            <person name="Andreote A.P."/>
            <person name="Schaker P.C."/>
            <person name="Hoff-Risseti C."/>
            <person name="Alvarenga D.O."/>
            <person name="Varani A.M."/>
            <person name="Fiore M.F."/>
        </authorList>
    </citation>
    <scope>NUCLEOTIDE SEQUENCE [LARGE SCALE GENOMIC DNA]</scope>
    <source>
        <strain evidence="2 3">CENA302</strain>
    </source>
</reference>